<sequence>MKLMHHRCLCWSVAALGLVSTVGCQTTSHMQQDAAVGTFLGSAAGAVIGHQSGHAGEGALIGAATGAVAGAIVGDAKDAREERDAALSQVSHPVQDASLTNFDLIRMSQSGLGDSVIINTVQTRGGTFDLSPDGLINLKSNGVSDGVIVAVQSASQQNQAAGYASSSTTYVSPSSSIYVVAPQPAVRVVAPVRRAPVVRTRPRRSSFHFRF</sequence>
<evidence type="ECO:0000313" key="3">
    <source>
        <dbReference type="EMBL" id="EMI56841.1"/>
    </source>
</evidence>
<keyword evidence="4" id="KW-1185">Reference proteome</keyword>
<dbReference type="EMBL" id="ANOH01000120">
    <property type="protein sequence ID" value="EMI56841.1"/>
    <property type="molecule type" value="Genomic_DNA"/>
</dbReference>
<evidence type="ECO:0000256" key="1">
    <source>
        <dbReference type="SAM" id="SignalP"/>
    </source>
</evidence>
<organism evidence="3 4">
    <name type="scientific">Rhodopirellula sallentina SM41</name>
    <dbReference type="NCBI Taxonomy" id="1263870"/>
    <lineage>
        <taxon>Bacteria</taxon>
        <taxon>Pseudomonadati</taxon>
        <taxon>Planctomycetota</taxon>
        <taxon>Planctomycetia</taxon>
        <taxon>Pirellulales</taxon>
        <taxon>Pirellulaceae</taxon>
        <taxon>Rhodopirellula</taxon>
    </lineage>
</organism>
<dbReference type="InterPro" id="IPR025693">
    <property type="entry name" value="Gly-zipper_OmpA-like_dom"/>
</dbReference>
<keyword evidence="1" id="KW-0732">Signal</keyword>
<dbReference type="PROSITE" id="PS51257">
    <property type="entry name" value="PROKAR_LIPOPROTEIN"/>
    <property type="match status" value="1"/>
</dbReference>
<dbReference type="AlphaFoldDB" id="M5UG75"/>
<name>M5UG75_9BACT</name>
<evidence type="ECO:0000313" key="4">
    <source>
        <dbReference type="Proteomes" id="UP000011885"/>
    </source>
</evidence>
<gene>
    <name evidence="3" type="ORF">RSSM_01687</name>
</gene>
<protein>
    <recommendedName>
        <fullName evidence="2">Glycine-zipper-containing OmpA-like membrane domain-containing protein</fullName>
    </recommendedName>
</protein>
<feature type="domain" description="Glycine-zipper-containing OmpA-like membrane" evidence="2">
    <location>
        <begin position="33"/>
        <end position="73"/>
    </location>
</feature>
<proteinExistence type="predicted"/>
<accession>M5UG75</accession>
<dbReference type="Pfam" id="PF13436">
    <property type="entry name" value="Gly-zipper_OmpA"/>
    <property type="match status" value="1"/>
</dbReference>
<comment type="caution">
    <text evidence="3">The sequence shown here is derived from an EMBL/GenBank/DDBJ whole genome shotgun (WGS) entry which is preliminary data.</text>
</comment>
<feature type="chain" id="PRO_5004073357" description="Glycine-zipper-containing OmpA-like membrane domain-containing protein" evidence="1">
    <location>
        <begin position="25"/>
        <end position="211"/>
    </location>
</feature>
<evidence type="ECO:0000259" key="2">
    <source>
        <dbReference type="Pfam" id="PF13436"/>
    </source>
</evidence>
<dbReference type="Proteomes" id="UP000011885">
    <property type="component" value="Unassembled WGS sequence"/>
</dbReference>
<reference evidence="3 4" key="1">
    <citation type="journal article" date="2013" name="Mar. Genomics">
        <title>Expression of sulfatases in Rhodopirellula baltica and the diversity of sulfatases in the genus Rhodopirellula.</title>
        <authorList>
            <person name="Wegner C.E."/>
            <person name="Richter-Heitmann T."/>
            <person name="Klindworth A."/>
            <person name="Klockow C."/>
            <person name="Richter M."/>
            <person name="Achstetter T."/>
            <person name="Glockner F.O."/>
            <person name="Harder J."/>
        </authorList>
    </citation>
    <scope>NUCLEOTIDE SEQUENCE [LARGE SCALE GENOMIC DNA]</scope>
    <source>
        <strain evidence="3 4">SM41</strain>
    </source>
</reference>
<dbReference type="PATRIC" id="fig|1263870.3.peg.1808"/>
<feature type="signal peptide" evidence="1">
    <location>
        <begin position="1"/>
        <end position="24"/>
    </location>
</feature>